<protein>
    <submittedName>
        <fullName evidence="1">Uncharacterized protein</fullName>
    </submittedName>
</protein>
<name>A0A1V4KWE0_PATFA</name>
<evidence type="ECO:0000313" key="1">
    <source>
        <dbReference type="EMBL" id="OPJ88675.1"/>
    </source>
</evidence>
<evidence type="ECO:0000313" key="2">
    <source>
        <dbReference type="Proteomes" id="UP000190648"/>
    </source>
</evidence>
<organism evidence="1 2">
    <name type="scientific">Patagioenas fasciata monilis</name>
    <dbReference type="NCBI Taxonomy" id="372326"/>
    <lineage>
        <taxon>Eukaryota</taxon>
        <taxon>Metazoa</taxon>
        <taxon>Chordata</taxon>
        <taxon>Craniata</taxon>
        <taxon>Vertebrata</taxon>
        <taxon>Euteleostomi</taxon>
        <taxon>Archelosauria</taxon>
        <taxon>Archosauria</taxon>
        <taxon>Dinosauria</taxon>
        <taxon>Saurischia</taxon>
        <taxon>Theropoda</taxon>
        <taxon>Coelurosauria</taxon>
        <taxon>Aves</taxon>
        <taxon>Neognathae</taxon>
        <taxon>Neoaves</taxon>
        <taxon>Columbimorphae</taxon>
        <taxon>Columbiformes</taxon>
        <taxon>Columbidae</taxon>
        <taxon>Patagioenas</taxon>
    </lineage>
</organism>
<proteinExistence type="predicted"/>
<dbReference type="EMBL" id="LSYS01001520">
    <property type="protein sequence ID" value="OPJ88675.1"/>
    <property type="molecule type" value="Genomic_DNA"/>
</dbReference>
<dbReference type="Proteomes" id="UP000190648">
    <property type="component" value="Unassembled WGS sequence"/>
</dbReference>
<accession>A0A1V4KWE0</accession>
<comment type="caution">
    <text evidence="1">The sequence shown here is derived from an EMBL/GenBank/DDBJ whole genome shotgun (WGS) entry which is preliminary data.</text>
</comment>
<sequence>MEVSGKSLSKWENEWLSNATQNFPSHDRPAHSTMLSCRVPNPVLSTIGSQQSLPAAQICEAVRDHVAIHSPWAQLLRSEGLFQLI</sequence>
<gene>
    <name evidence="1" type="ORF">AV530_003166</name>
</gene>
<dbReference type="AlphaFoldDB" id="A0A1V4KWE0"/>
<reference evidence="1 2" key="1">
    <citation type="submission" date="2016-02" db="EMBL/GenBank/DDBJ databases">
        <title>Band-tailed pigeon sequencing and assembly.</title>
        <authorList>
            <person name="Soares A.E."/>
            <person name="Novak B.J."/>
            <person name="Rice E.S."/>
            <person name="O'Connell B."/>
            <person name="Chang D."/>
            <person name="Weber S."/>
            <person name="Shapiro B."/>
        </authorList>
    </citation>
    <scope>NUCLEOTIDE SEQUENCE [LARGE SCALE GENOMIC DNA]</scope>
    <source>
        <strain evidence="1">BTP2013</strain>
        <tissue evidence="1">Blood</tissue>
    </source>
</reference>
<keyword evidence="2" id="KW-1185">Reference proteome</keyword>